<evidence type="ECO:0000256" key="1">
    <source>
        <dbReference type="ARBA" id="ARBA00004886"/>
    </source>
</evidence>
<dbReference type="EMBL" id="FOAZ01000021">
    <property type="protein sequence ID" value="SEM22917.1"/>
    <property type="molecule type" value="Genomic_DNA"/>
</dbReference>
<evidence type="ECO:0000256" key="5">
    <source>
        <dbReference type="ARBA" id="ARBA00022905"/>
    </source>
</evidence>
<dbReference type="HAMAP" id="MF_00653">
    <property type="entry name" value="PQQ_syn_PqqB"/>
    <property type="match status" value="1"/>
</dbReference>
<organism evidence="8 9">
    <name type="scientific">Streptacidiphilus jiangxiensis</name>
    <dbReference type="NCBI Taxonomy" id="235985"/>
    <lineage>
        <taxon>Bacteria</taxon>
        <taxon>Bacillati</taxon>
        <taxon>Actinomycetota</taxon>
        <taxon>Actinomycetes</taxon>
        <taxon>Kitasatosporales</taxon>
        <taxon>Streptomycetaceae</taxon>
        <taxon>Streptacidiphilus</taxon>
    </lineage>
</organism>
<gene>
    <name evidence="6" type="primary">pqqB</name>
    <name evidence="8" type="ORF">SAMN05414137_1218</name>
</gene>
<evidence type="ECO:0000313" key="9">
    <source>
        <dbReference type="Proteomes" id="UP000183015"/>
    </source>
</evidence>
<evidence type="ECO:0000313" key="8">
    <source>
        <dbReference type="EMBL" id="SEM22917.1"/>
    </source>
</evidence>
<dbReference type="STRING" id="235985.SAMN05414137_1218"/>
<evidence type="ECO:0000256" key="6">
    <source>
        <dbReference type="HAMAP-Rule" id="MF_00653"/>
    </source>
</evidence>
<comment type="function">
    <text evidence="6">May be involved in the transport of PQQ or its precursor to the periplasm.</text>
</comment>
<dbReference type="OrthoDB" id="9778305at2"/>
<dbReference type="Gene3D" id="3.60.15.10">
    <property type="entry name" value="Ribonuclease Z/Hydroxyacylglutathione hydrolase-like"/>
    <property type="match status" value="1"/>
</dbReference>
<reference evidence="9" key="1">
    <citation type="submission" date="2016-10" db="EMBL/GenBank/DDBJ databases">
        <authorList>
            <person name="Varghese N."/>
        </authorList>
    </citation>
    <scope>NUCLEOTIDE SEQUENCE [LARGE SCALE GENOMIC DNA]</scope>
    <source>
        <strain evidence="9">DSM 45096 / BCRC 16803 / CGMCC 4.1857 / CIP 109030 / JCM 12277 / KCTC 19219 / NBRC 100920 / 33214</strain>
    </source>
</reference>
<dbReference type="InterPro" id="IPR036866">
    <property type="entry name" value="RibonucZ/Hydroxyglut_hydro"/>
</dbReference>
<dbReference type="GO" id="GO:0018189">
    <property type="term" value="P:pyrroloquinoline quinone biosynthetic process"/>
    <property type="evidence" value="ECO:0007669"/>
    <property type="project" value="UniProtKB-UniRule"/>
</dbReference>
<protein>
    <recommendedName>
        <fullName evidence="3 6">Coenzyme PQQ synthesis protein B</fullName>
    </recommendedName>
    <alternativeName>
        <fullName evidence="6">Pyrroloquinoline quinone biosynthesis protein B</fullName>
    </alternativeName>
</protein>
<name>A0A1H7WPN9_STRJI</name>
<comment type="pathway">
    <text evidence="1 6">Cofactor biosynthesis; pyrroloquinoline quinone biosynthesis.</text>
</comment>
<dbReference type="InterPro" id="IPR001279">
    <property type="entry name" value="Metallo-B-lactamas"/>
</dbReference>
<dbReference type="UniPathway" id="UPA00539"/>
<evidence type="ECO:0000256" key="2">
    <source>
        <dbReference type="ARBA" id="ARBA00008481"/>
    </source>
</evidence>
<feature type="domain" description="Metallo-beta-lactamase" evidence="7">
    <location>
        <begin position="49"/>
        <end position="260"/>
    </location>
</feature>
<dbReference type="InterPro" id="IPR011842">
    <property type="entry name" value="PQQ_synth_PqqB"/>
</dbReference>
<dbReference type="eggNOG" id="COG1235">
    <property type="taxonomic scope" value="Bacteria"/>
</dbReference>
<keyword evidence="5 6" id="KW-0884">PQQ biosynthesis</keyword>
<dbReference type="Pfam" id="PF12706">
    <property type="entry name" value="Lactamase_B_2"/>
    <property type="match status" value="1"/>
</dbReference>
<keyword evidence="4 6" id="KW-0813">Transport</keyword>
<proteinExistence type="inferred from homology"/>
<dbReference type="SUPFAM" id="SSF56281">
    <property type="entry name" value="Metallo-hydrolase/oxidoreductase"/>
    <property type="match status" value="1"/>
</dbReference>
<dbReference type="NCBIfam" id="TIGR02108">
    <property type="entry name" value="PQQ_syn_pqqB"/>
    <property type="match status" value="1"/>
</dbReference>
<sequence>MRVLLLGTAAGGGFPQWNCACPLCRRARAGRLPGRTQDCVAVSGDSRSWWLLNASPDLGAQLLAAPELAPGPGPRDTPLRGVLLTDAEADHTLGLPLLRGGPGLEVLATSTVLGAVPLRDAIDRYTPWRWTALVPGGAAHELVGGLSVTVHQLGSKAPKFVDSPATDGSWVSALRIAEPATGAALLYAPCFGRWTPALDALVAGVDCALLDGTFLSADELGTRAPGARAQRSMGHLPISGPDGSLSALARHPRVRRIYTHLNNTNPLLDPASAAHTELKAAGVELLPDGTELALP</sequence>
<evidence type="ECO:0000256" key="3">
    <source>
        <dbReference type="ARBA" id="ARBA00015084"/>
    </source>
</evidence>
<evidence type="ECO:0000256" key="4">
    <source>
        <dbReference type="ARBA" id="ARBA00022448"/>
    </source>
</evidence>
<comment type="similarity">
    <text evidence="2 6">Belongs to the PqqB family.</text>
</comment>
<keyword evidence="9" id="KW-1185">Reference proteome</keyword>
<dbReference type="AlphaFoldDB" id="A0A1H7WPN9"/>
<dbReference type="RefSeq" id="WP_042450924.1">
    <property type="nucleotide sequence ID" value="NZ_BBPN01000020.1"/>
</dbReference>
<accession>A0A1H7WPN9</accession>
<evidence type="ECO:0000259" key="7">
    <source>
        <dbReference type="Pfam" id="PF12706"/>
    </source>
</evidence>
<dbReference type="Proteomes" id="UP000183015">
    <property type="component" value="Unassembled WGS sequence"/>
</dbReference>